<dbReference type="PANTHER" id="PTHR12132:SF1">
    <property type="entry name" value="DNA REPAIR PROTEIN RAD52 HOMOLOG"/>
    <property type="match status" value="1"/>
</dbReference>
<keyword evidence="7" id="KW-1185">Reference proteome</keyword>
<feature type="compositionally biased region" description="Basic and acidic residues" evidence="5">
    <location>
        <begin position="221"/>
        <end position="237"/>
    </location>
</feature>
<evidence type="ECO:0000256" key="1">
    <source>
        <dbReference type="ARBA" id="ARBA00006638"/>
    </source>
</evidence>
<dbReference type="FunFam" id="3.30.390.80:FF:000001">
    <property type="entry name" value="DNA repair protein RAD52 homolog"/>
    <property type="match status" value="1"/>
</dbReference>
<dbReference type="GO" id="GO:0006312">
    <property type="term" value="P:mitotic recombination"/>
    <property type="evidence" value="ECO:0007669"/>
    <property type="project" value="TreeGrafter"/>
</dbReference>
<dbReference type="GO" id="GO:0005634">
    <property type="term" value="C:nucleus"/>
    <property type="evidence" value="ECO:0007669"/>
    <property type="project" value="InterPro"/>
</dbReference>
<reference evidence="6 7" key="1">
    <citation type="journal article" date="2020" name="ISME J.">
        <title>Uncovering the hidden diversity of litter-decomposition mechanisms in mushroom-forming fungi.</title>
        <authorList>
            <person name="Floudas D."/>
            <person name="Bentzer J."/>
            <person name="Ahren D."/>
            <person name="Johansson T."/>
            <person name="Persson P."/>
            <person name="Tunlid A."/>
        </authorList>
    </citation>
    <scope>NUCLEOTIDE SEQUENCE [LARGE SCALE GENOMIC DNA]</scope>
    <source>
        <strain evidence="6 7">CBS 146.42</strain>
    </source>
</reference>
<name>A0A8H5G2R8_9AGAR</name>
<evidence type="ECO:0000256" key="4">
    <source>
        <dbReference type="ARBA" id="ARBA00023204"/>
    </source>
</evidence>
<gene>
    <name evidence="6" type="ORF">D9756_006664</name>
</gene>
<dbReference type="Gene3D" id="3.30.390.80">
    <property type="entry name" value="DNA repair protein Rad52/59/22"/>
    <property type="match status" value="1"/>
</dbReference>
<accession>A0A8H5G2R8</accession>
<evidence type="ECO:0000256" key="2">
    <source>
        <dbReference type="ARBA" id="ARBA00022763"/>
    </source>
</evidence>
<dbReference type="InterPro" id="IPR004585">
    <property type="entry name" value="DNA_recomb/repair_Rad52"/>
</dbReference>
<feature type="region of interest" description="Disordered" evidence="5">
    <location>
        <begin position="451"/>
        <end position="472"/>
    </location>
</feature>
<feature type="compositionally biased region" description="Gly residues" evidence="5">
    <location>
        <begin position="572"/>
        <end position="582"/>
    </location>
</feature>
<evidence type="ECO:0000313" key="7">
    <source>
        <dbReference type="Proteomes" id="UP000559027"/>
    </source>
</evidence>
<dbReference type="OrthoDB" id="206565at2759"/>
<organism evidence="6 7">
    <name type="scientific">Leucocoprinus leucothites</name>
    <dbReference type="NCBI Taxonomy" id="201217"/>
    <lineage>
        <taxon>Eukaryota</taxon>
        <taxon>Fungi</taxon>
        <taxon>Dikarya</taxon>
        <taxon>Basidiomycota</taxon>
        <taxon>Agaricomycotina</taxon>
        <taxon>Agaricomycetes</taxon>
        <taxon>Agaricomycetidae</taxon>
        <taxon>Agaricales</taxon>
        <taxon>Agaricineae</taxon>
        <taxon>Agaricaceae</taxon>
        <taxon>Leucocoprinus</taxon>
    </lineage>
</organism>
<feature type="region of interest" description="Disordered" evidence="5">
    <location>
        <begin position="221"/>
        <end position="375"/>
    </location>
</feature>
<dbReference type="InterPro" id="IPR007232">
    <property type="entry name" value="Rad52_Rad59_Rad22"/>
</dbReference>
<dbReference type="AlphaFoldDB" id="A0A8H5G2R8"/>
<dbReference type="NCBIfam" id="TIGR00607">
    <property type="entry name" value="rad52"/>
    <property type="match status" value="1"/>
</dbReference>
<dbReference type="GO" id="GO:0000730">
    <property type="term" value="P:DNA recombinase assembly"/>
    <property type="evidence" value="ECO:0007669"/>
    <property type="project" value="InterPro"/>
</dbReference>
<feature type="compositionally biased region" description="Polar residues" evidence="5">
    <location>
        <begin position="343"/>
        <end position="362"/>
    </location>
</feature>
<dbReference type="InterPro" id="IPR041247">
    <property type="entry name" value="Rad52_fam"/>
</dbReference>
<feature type="compositionally biased region" description="Low complexity" evidence="5">
    <location>
        <begin position="523"/>
        <end position="541"/>
    </location>
</feature>
<feature type="compositionally biased region" description="Gly residues" evidence="5">
    <location>
        <begin position="593"/>
        <end position="612"/>
    </location>
</feature>
<comment type="caution">
    <text evidence="6">The sequence shown here is derived from an EMBL/GenBank/DDBJ whole genome shotgun (WGS) entry which is preliminary data.</text>
</comment>
<dbReference type="GO" id="GO:0003697">
    <property type="term" value="F:single-stranded DNA binding"/>
    <property type="evidence" value="ECO:0007669"/>
    <property type="project" value="UniProtKB-ARBA"/>
</dbReference>
<dbReference type="Proteomes" id="UP000559027">
    <property type="component" value="Unassembled WGS sequence"/>
</dbReference>
<dbReference type="EMBL" id="JAACJO010000006">
    <property type="protein sequence ID" value="KAF5357250.1"/>
    <property type="molecule type" value="Genomic_DNA"/>
</dbReference>
<feature type="compositionally biased region" description="Polar residues" evidence="5">
    <location>
        <begin position="415"/>
        <end position="427"/>
    </location>
</feature>
<feature type="compositionally biased region" description="Polar residues" evidence="5">
    <location>
        <begin position="238"/>
        <end position="261"/>
    </location>
</feature>
<feature type="compositionally biased region" description="Low complexity" evidence="5">
    <location>
        <begin position="291"/>
        <end position="335"/>
    </location>
</feature>
<dbReference type="SUPFAM" id="SSF54768">
    <property type="entry name" value="dsRNA-binding domain-like"/>
    <property type="match status" value="1"/>
</dbReference>
<evidence type="ECO:0000313" key="6">
    <source>
        <dbReference type="EMBL" id="KAF5357250.1"/>
    </source>
</evidence>
<evidence type="ECO:0000256" key="3">
    <source>
        <dbReference type="ARBA" id="ARBA00023172"/>
    </source>
</evidence>
<sequence length="648" mass="69706">MAGAFSSHLLHSYHANQTMNPSLVTSGAMSFNPTVHGTPMASMSFFGSQMPFMATPCANENMSEETAMRIAGLQVKLDQKLGPEYISQRQGPRGGPKLTYAEGWKIINLANEVFGFNGWSSNLINVTTDFVDRNESGRYSVGVTAVVRVTLKEGVYHEDIGYGTAENSPSKGQALDKCKKEAVTDGLKRALRNFGNLMGNCLYDKAYTQEVVKMKVPPAKFDKSELHRRPEFSEDNKPQTNPANTSKPPVPQFNPNTSTPTLAPMSRRSTAIGARDPLVNGRPSVMNARPSASTTNHNISSSNSSTSVQSTRSVSSENSRSLQSFQNNQPQQQEAQNRRVSFVETSPQGSRPVATTSVQDVVTKSEPEDSFEFGDDESFLAALGVEESDLGRPIETDADMGPPIDHEESYLPPEGNSNVTVNDTSVTGVPVNHLPRSDKAARVQRLQEIMNATTASNTSPLQTTPPLQQSTPLDQMQNVVSPSSMARAPSTALRPLNPAHQASHQTTVDVQQRNHRPFARPAPNHQNQNQNENLPPNSSESGTKRPLTTTPSMGGFHFPPGMDPLQPHNGGAQQGQLGGSGVGIKRSADTMSGTGGNSSGVNTGGVGGGGFRGPRPGMGLQQAAPQQRREPFLPLEIGDSGVVKRIRR</sequence>
<comment type="similarity">
    <text evidence="1">Belongs to the RAD52 family.</text>
</comment>
<dbReference type="GO" id="GO:0045002">
    <property type="term" value="P:double-strand break repair via single-strand annealing"/>
    <property type="evidence" value="ECO:0007669"/>
    <property type="project" value="InterPro"/>
</dbReference>
<feature type="region of interest" description="Disordered" evidence="5">
    <location>
        <begin position="495"/>
        <end position="648"/>
    </location>
</feature>
<proteinExistence type="inferred from homology"/>
<evidence type="ECO:0000256" key="5">
    <source>
        <dbReference type="SAM" id="MobiDB-lite"/>
    </source>
</evidence>
<keyword evidence="2" id="KW-0227">DNA damage</keyword>
<feature type="compositionally biased region" description="Polar residues" evidence="5">
    <location>
        <begin position="500"/>
        <end position="511"/>
    </location>
</feature>
<dbReference type="InterPro" id="IPR042525">
    <property type="entry name" value="Rad52_Rad59_Rad22_sf"/>
</dbReference>
<dbReference type="PANTHER" id="PTHR12132">
    <property type="entry name" value="DNA REPAIR AND RECOMBINATION PROTEIN RAD52, RAD59"/>
    <property type="match status" value="1"/>
</dbReference>
<keyword evidence="4" id="KW-0234">DNA repair</keyword>
<keyword evidence="3" id="KW-0233">DNA recombination</keyword>
<protein>
    <submittedName>
        <fullName evidence="6">Uncharacterized protein</fullName>
    </submittedName>
</protein>
<dbReference type="Pfam" id="PF04098">
    <property type="entry name" value="Rad52_Rad22"/>
    <property type="match status" value="1"/>
</dbReference>
<feature type="region of interest" description="Disordered" evidence="5">
    <location>
        <begin position="387"/>
        <end position="439"/>
    </location>
</feature>